<dbReference type="OrthoDB" id="6759887at2759"/>
<evidence type="ECO:0000313" key="2">
    <source>
        <dbReference type="EMBL" id="CAH1113141.1"/>
    </source>
</evidence>
<sequence>MENGHVEVSYANERFAHEKTESVMSYRNQYGVPENYNPAEHPAVRLRNHSNADRSETQRKRRSKNRLSNRRSTGYVNAELVEEAFQMGPNGNGEGEDSK</sequence>
<proteinExistence type="predicted"/>
<gene>
    <name evidence="2" type="ORF">PSYICH_LOCUS13864</name>
</gene>
<keyword evidence="3" id="KW-1185">Reference proteome</keyword>
<feature type="compositionally biased region" description="Basic residues" evidence="1">
    <location>
        <begin position="59"/>
        <end position="69"/>
    </location>
</feature>
<name>A0A9P0D7T9_9CUCU</name>
<dbReference type="AlphaFoldDB" id="A0A9P0D7T9"/>
<feature type="region of interest" description="Disordered" evidence="1">
    <location>
        <begin position="26"/>
        <end position="99"/>
    </location>
</feature>
<evidence type="ECO:0000256" key="1">
    <source>
        <dbReference type="SAM" id="MobiDB-lite"/>
    </source>
</evidence>
<dbReference type="EMBL" id="OV651819">
    <property type="protein sequence ID" value="CAH1113141.1"/>
    <property type="molecule type" value="Genomic_DNA"/>
</dbReference>
<evidence type="ECO:0000313" key="3">
    <source>
        <dbReference type="Proteomes" id="UP001153636"/>
    </source>
</evidence>
<dbReference type="Gene3D" id="6.10.140.390">
    <property type="match status" value="1"/>
</dbReference>
<reference evidence="2" key="1">
    <citation type="submission" date="2022-01" db="EMBL/GenBank/DDBJ databases">
        <authorList>
            <person name="King R."/>
        </authorList>
    </citation>
    <scope>NUCLEOTIDE SEQUENCE</scope>
</reference>
<organism evidence="2 3">
    <name type="scientific">Psylliodes chrysocephalus</name>
    <dbReference type="NCBI Taxonomy" id="3402493"/>
    <lineage>
        <taxon>Eukaryota</taxon>
        <taxon>Metazoa</taxon>
        <taxon>Ecdysozoa</taxon>
        <taxon>Arthropoda</taxon>
        <taxon>Hexapoda</taxon>
        <taxon>Insecta</taxon>
        <taxon>Pterygota</taxon>
        <taxon>Neoptera</taxon>
        <taxon>Endopterygota</taxon>
        <taxon>Coleoptera</taxon>
        <taxon>Polyphaga</taxon>
        <taxon>Cucujiformia</taxon>
        <taxon>Chrysomeloidea</taxon>
        <taxon>Chrysomelidae</taxon>
        <taxon>Galerucinae</taxon>
        <taxon>Alticini</taxon>
        <taxon>Psylliodes</taxon>
    </lineage>
</organism>
<accession>A0A9P0D7T9</accession>
<protein>
    <submittedName>
        <fullName evidence="2">Uncharacterized protein</fullName>
    </submittedName>
</protein>
<dbReference type="Proteomes" id="UP001153636">
    <property type="component" value="Chromosome 7"/>
</dbReference>